<dbReference type="EMBL" id="CAEZTT010000145">
    <property type="protein sequence ID" value="CAB4583356.1"/>
    <property type="molecule type" value="Genomic_DNA"/>
</dbReference>
<gene>
    <name evidence="1" type="ORF">UFOPK1726_01066</name>
</gene>
<accession>A0A6J6F473</accession>
<evidence type="ECO:0000313" key="1">
    <source>
        <dbReference type="EMBL" id="CAB4583356.1"/>
    </source>
</evidence>
<organism evidence="1">
    <name type="scientific">freshwater metagenome</name>
    <dbReference type="NCBI Taxonomy" id="449393"/>
    <lineage>
        <taxon>unclassified sequences</taxon>
        <taxon>metagenomes</taxon>
        <taxon>ecological metagenomes</taxon>
    </lineage>
</organism>
<proteinExistence type="predicted"/>
<dbReference type="AlphaFoldDB" id="A0A6J6F473"/>
<reference evidence="1" key="1">
    <citation type="submission" date="2020-05" db="EMBL/GenBank/DDBJ databases">
        <authorList>
            <person name="Chiriac C."/>
            <person name="Salcher M."/>
            <person name="Ghai R."/>
            <person name="Kavagutti S V."/>
        </authorList>
    </citation>
    <scope>NUCLEOTIDE SEQUENCE</scope>
</reference>
<sequence length="68" mass="7744">MRIRHQDSDAVEADSLRKHLLGVVGYEFRLTLGDGHVCNTRIRVAICEEEDVLRKVGRTLLEEVVNVL</sequence>
<protein>
    <submittedName>
        <fullName evidence="1">Unannotated protein</fullName>
    </submittedName>
</protein>
<name>A0A6J6F473_9ZZZZ</name>